<dbReference type="EMBL" id="ACDY02000001">
    <property type="protein sequence ID" value="EEZ72666.1"/>
    <property type="molecule type" value="Genomic_DNA"/>
</dbReference>
<name>D0W0D4_NEICI</name>
<evidence type="ECO:0000313" key="2">
    <source>
        <dbReference type="Proteomes" id="UP000003294"/>
    </source>
</evidence>
<dbReference type="AlphaFoldDB" id="D0W0D4"/>
<dbReference type="Proteomes" id="UP000003294">
    <property type="component" value="Unassembled WGS sequence"/>
</dbReference>
<sequence length="52" mass="6103">MMTDKEKFIGVSLRVDCRGRIRIGLAVSFPGWVEVRKEPRLMFCILKYNVFP</sequence>
<protein>
    <submittedName>
        <fullName evidence="1">Uncharacterized protein</fullName>
    </submittedName>
</protein>
<evidence type="ECO:0000313" key="1">
    <source>
        <dbReference type="EMBL" id="EEZ72666.1"/>
    </source>
</evidence>
<accession>D0W0D4</accession>
<comment type="caution">
    <text evidence="1">The sequence shown here is derived from an EMBL/GenBank/DDBJ whole genome shotgun (WGS) entry which is preliminary data.</text>
</comment>
<organism evidence="1 2">
    <name type="scientific">Neisseria cinerea ATCC 14685</name>
    <dbReference type="NCBI Taxonomy" id="546262"/>
    <lineage>
        <taxon>Bacteria</taxon>
        <taxon>Pseudomonadati</taxon>
        <taxon>Pseudomonadota</taxon>
        <taxon>Betaproteobacteria</taxon>
        <taxon>Neisseriales</taxon>
        <taxon>Neisseriaceae</taxon>
        <taxon>Neisseria</taxon>
    </lineage>
</organism>
<gene>
    <name evidence="1" type="ORF">NEICINOT_03099</name>
</gene>
<reference evidence="1 2" key="1">
    <citation type="submission" date="2009-10" db="EMBL/GenBank/DDBJ databases">
        <authorList>
            <person name="Weinstock G."/>
            <person name="Sodergren E."/>
            <person name="Clifton S."/>
            <person name="Fulton L."/>
            <person name="Fulton B."/>
            <person name="Courtney L."/>
            <person name="Fronick C."/>
            <person name="Harrison M."/>
            <person name="Strong C."/>
            <person name="Farmer C."/>
            <person name="Delahaunty K."/>
            <person name="Markovic C."/>
            <person name="Hall O."/>
            <person name="Minx P."/>
            <person name="Tomlinson C."/>
            <person name="Mitreva M."/>
            <person name="Nelson J."/>
            <person name="Hou S."/>
            <person name="Wollam A."/>
            <person name="Pepin K.H."/>
            <person name="Johnson M."/>
            <person name="Bhonagiri V."/>
            <person name="Nash W.E."/>
            <person name="Warren W."/>
            <person name="Chinwalla A."/>
            <person name="Mardis E.R."/>
            <person name="Wilson R.K."/>
        </authorList>
    </citation>
    <scope>NUCLEOTIDE SEQUENCE [LARGE SCALE GENOMIC DNA]</scope>
    <source>
        <strain evidence="1 2">ATCC 14685</strain>
    </source>
</reference>
<proteinExistence type="predicted"/>